<dbReference type="GO" id="GO:0005737">
    <property type="term" value="C:cytoplasm"/>
    <property type="evidence" value="ECO:0007669"/>
    <property type="project" value="UniProtKB-SubCell"/>
</dbReference>
<comment type="caution">
    <text evidence="7">The sequence shown here is derived from an EMBL/GenBank/DDBJ whole genome shotgun (WGS) entry which is preliminary data.</text>
</comment>
<dbReference type="PROSITE" id="PS50076">
    <property type="entry name" value="DNAJ_2"/>
    <property type="match status" value="1"/>
</dbReference>
<organism evidence="7 8">
    <name type="scientific">Diutina rugosa</name>
    <name type="common">Yeast</name>
    <name type="synonym">Candida rugosa</name>
    <dbReference type="NCBI Taxonomy" id="5481"/>
    <lineage>
        <taxon>Eukaryota</taxon>
        <taxon>Fungi</taxon>
        <taxon>Dikarya</taxon>
        <taxon>Ascomycota</taxon>
        <taxon>Saccharomycotina</taxon>
        <taxon>Pichiomycetes</taxon>
        <taxon>Debaryomycetaceae</taxon>
        <taxon>Diutina</taxon>
    </lineage>
</organism>
<dbReference type="PROSITE" id="PS00636">
    <property type="entry name" value="DNAJ_1"/>
    <property type="match status" value="1"/>
</dbReference>
<dbReference type="InterPro" id="IPR001623">
    <property type="entry name" value="DnaJ_domain"/>
</dbReference>
<dbReference type="GO" id="GO:0000390">
    <property type="term" value="P:spliceosomal complex disassembly"/>
    <property type="evidence" value="ECO:0007669"/>
    <property type="project" value="TreeGrafter"/>
</dbReference>
<evidence type="ECO:0000313" key="8">
    <source>
        <dbReference type="Proteomes" id="UP000449547"/>
    </source>
</evidence>
<dbReference type="InterPro" id="IPR052094">
    <property type="entry name" value="Pre-mRNA-splicing_ERAD"/>
</dbReference>
<keyword evidence="8" id="KW-1185">Reference proteome</keyword>
<evidence type="ECO:0000259" key="6">
    <source>
        <dbReference type="PROSITE" id="PS50076"/>
    </source>
</evidence>
<keyword evidence="3" id="KW-0963">Cytoplasm</keyword>
<dbReference type="OrthoDB" id="436519at2759"/>
<dbReference type="AlphaFoldDB" id="A0A642ULA5"/>
<feature type="domain" description="J" evidence="6">
    <location>
        <begin position="9"/>
        <end position="71"/>
    </location>
</feature>
<evidence type="ECO:0000256" key="1">
    <source>
        <dbReference type="ARBA" id="ARBA00004123"/>
    </source>
</evidence>
<gene>
    <name evidence="7" type="ORF">DIURU_004507</name>
</gene>
<evidence type="ECO:0000313" key="7">
    <source>
        <dbReference type="EMBL" id="KAA8898887.1"/>
    </source>
</evidence>
<dbReference type="VEuPathDB" id="FungiDB:DIURU_004507"/>
<dbReference type="PRINTS" id="PR00625">
    <property type="entry name" value="JDOMAIN"/>
</dbReference>
<dbReference type="EMBL" id="SWFT01000133">
    <property type="protein sequence ID" value="KAA8898887.1"/>
    <property type="molecule type" value="Genomic_DNA"/>
</dbReference>
<dbReference type="OMA" id="KSATLWD"/>
<evidence type="ECO:0000256" key="3">
    <source>
        <dbReference type="ARBA" id="ARBA00022490"/>
    </source>
</evidence>
<dbReference type="SMART" id="SM00271">
    <property type="entry name" value="DnaJ"/>
    <property type="match status" value="1"/>
</dbReference>
<evidence type="ECO:0000256" key="5">
    <source>
        <dbReference type="ARBA" id="ARBA00023242"/>
    </source>
</evidence>
<dbReference type="GeneID" id="54783158"/>
<name>A0A642ULA5_DIURU</name>
<dbReference type="CDD" id="cd06257">
    <property type="entry name" value="DnaJ"/>
    <property type="match status" value="1"/>
</dbReference>
<protein>
    <recommendedName>
        <fullName evidence="6">J domain-containing protein</fullName>
    </recommendedName>
</protein>
<dbReference type="PANTHER" id="PTHR44313">
    <property type="entry name" value="DNAJ HOMOLOG SUBFAMILY C MEMBER 17"/>
    <property type="match status" value="1"/>
</dbReference>
<comment type="subcellular location">
    <subcellularLocation>
        <location evidence="2">Cytoplasm</location>
    </subcellularLocation>
    <subcellularLocation>
        <location evidence="1">Nucleus</location>
    </subcellularLocation>
</comment>
<dbReference type="Proteomes" id="UP000449547">
    <property type="component" value="Unassembled WGS sequence"/>
</dbReference>
<keyword evidence="4" id="KW-0143">Chaperone</keyword>
<accession>A0A642ULA5</accession>
<evidence type="ECO:0000256" key="2">
    <source>
        <dbReference type="ARBA" id="ARBA00004496"/>
    </source>
</evidence>
<reference evidence="7 8" key="1">
    <citation type="submission" date="2019-07" db="EMBL/GenBank/DDBJ databases">
        <title>Genome assembly of two rare yeast pathogens: Diutina rugosa and Trichomonascus ciferrii.</title>
        <authorList>
            <person name="Mixao V."/>
            <person name="Saus E."/>
            <person name="Hansen A."/>
            <person name="Lass-Flor C."/>
            <person name="Gabaldon T."/>
        </authorList>
    </citation>
    <scope>NUCLEOTIDE SEQUENCE [LARGE SCALE GENOMIC DNA]</scope>
    <source>
        <strain evidence="7 8">CBS 613</strain>
    </source>
</reference>
<keyword evidence="5" id="KW-0539">Nucleus</keyword>
<dbReference type="InterPro" id="IPR018253">
    <property type="entry name" value="DnaJ_domain_CS"/>
</dbReference>
<dbReference type="Pfam" id="PF00226">
    <property type="entry name" value="DnaJ"/>
    <property type="match status" value="1"/>
</dbReference>
<dbReference type="InterPro" id="IPR036869">
    <property type="entry name" value="J_dom_sf"/>
</dbReference>
<dbReference type="PANTHER" id="PTHR44313:SF1">
    <property type="entry name" value="DNAJ HOMOLOG SUBFAMILY C MEMBER 17"/>
    <property type="match status" value="1"/>
</dbReference>
<dbReference type="Gene3D" id="1.10.287.110">
    <property type="entry name" value="DnaJ domain"/>
    <property type="match status" value="1"/>
</dbReference>
<proteinExistence type="predicted"/>
<evidence type="ECO:0000256" key="4">
    <source>
        <dbReference type="ARBA" id="ARBA00023186"/>
    </source>
</evidence>
<dbReference type="GO" id="GO:0005681">
    <property type="term" value="C:spliceosomal complex"/>
    <property type="evidence" value="ECO:0007669"/>
    <property type="project" value="TreeGrafter"/>
</dbReference>
<dbReference type="SUPFAM" id="SSF46565">
    <property type="entry name" value="Chaperone J-domain"/>
    <property type="match status" value="1"/>
</dbReference>
<sequence length="249" mass="29585">MDLLHGKEDIFTLLEVDATTAEADIKKSYRRLALRWHPDKPGGDADRFRQINQAYEVLSDPTLRQQYIKLKETQSRKHAQKQAWDDATRRFYDQVKRAEQKHQQARQTLWQQDVKRFERELTEQTLKRRKLAQQPVFEYTSWRDIPLEHDYIEYHPERVMLRWKERQGVVIDEGVISEMMAVFGEVDDVRLGESDGVYRAAVVTFRSSDGAYDAAQHDYRKSATKWDGSKHRKTASLLRECCRMKPRIR</sequence>
<dbReference type="RefSeq" id="XP_034010690.1">
    <property type="nucleotide sequence ID" value="XM_034157388.1"/>
</dbReference>